<keyword evidence="1" id="KW-0472">Membrane</keyword>
<dbReference type="Proteomes" id="UP000690515">
    <property type="component" value="Unassembled WGS sequence"/>
</dbReference>
<dbReference type="RefSeq" id="WP_215817770.1">
    <property type="nucleotide sequence ID" value="NZ_JAGSOY010000001.1"/>
</dbReference>
<sequence length="104" mass="12434">MEIFAIGVIAVVVIFFVINHKLKKVQQLNFIERYRFQQVLKIKMSKKYPQLDREQLRLVFEGLRDYFWMCHKANSQMVAMPSQVVDVEEEIKCFSMFKVDLLSL</sequence>
<keyword evidence="1" id="KW-1133">Transmembrane helix</keyword>
<dbReference type="EMBL" id="JAGSOY010000001">
    <property type="protein sequence ID" value="MBU2709605.1"/>
    <property type="molecule type" value="Genomic_DNA"/>
</dbReference>
<keyword evidence="1" id="KW-0812">Transmembrane</keyword>
<organism evidence="2 3">
    <name type="scientific">Zooshikella harenae</name>
    <dbReference type="NCBI Taxonomy" id="2827238"/>
    <lineage>
        <taxon>Bacteria</taxon>
        <taxon>Pseudomonadati</taxon>
        <taxon>Pseudomonadota</taxon>
        <taxon>Gammaproteobacteria</taxon>
        <taxon>Oceanospirillales</taxon>
        <taxon>Zooshikellaceae</taxon>
        <taxon>Zooshikella</taxon>
    </lineage>
</organism>
<evidence type="ECO:0008006" key="4">
    <source>
        <dbReference type="Google" id="ProtNLM"/>
    </source>
</evidence>
<evidence type="ECO:0000313" key="2">
    <source>
        <dbReference type="EMBL" id="MBU2709605.1"/>
    </source>
</evidence>
<keyword evidence="3" id="KW-1185">Reference proteome</keyword>
<evidence type="ECO:0000256" key="1">
    <source>
        <dbReference type="SAM" id="Phobius"/>
    </source>
</evidence>
<feature type="transmembrane region" description="Helical" evidence="1">
    <location>
        <begin position="6"/>
        <end position="22"/>
    </location>
</feature>
<gene>
    <name evidence="2" type="ORF">KCG35_00880</name>
</gene>
<name>A0ABS5Z8I3_9GAMM</name>
<proteinExistence type="predicted"/>
<accession>A0ABS5Z8I3</accession>
<comment type="caution">
    <text evidence="2">The sequence shown here is derived from an EMBL/GenBank/DDBJ whole genome shotgun (WGS) entry which is preliminary data.</text>
</comment>
<evidence type="ECO:0000313" key="3">
    <source>
        <dbReference type="Proteomes" id="UP000690515"/>
    </source>
</evidence>
<reference evidence="2 3" key="1">
    <citation type="submission" date="2021-04" db="EMBL/GenBank/DDBJ databases">
        <authorList>
            <person name="Pira H."/>
            <person name="Risdian C."/>
            <person name="Wink J."/>
        </authorList>
    </citation>
    <scope>NUCLEOTIDE SEQUENCE [LARGE SCALE GENOMIC DNA]</scope>
    <source>
        <strain evidence="2 3">WH53</strain>
    </source>
</reference>
<protein>
    <recommendedName>
        <fullName evidence="4">DUF2726 domain-containing protein</fullName>
    </recommendedName>
</protein>